<dbReference type="Proteomes" id="UP001162131">
    <property type="component" value="Unassembled WGS sequence"/>
</dbReference>
<keyword evidence="1" id="KW-0677">Repeat</keyword>
<keyword evidence="4" id="KW-0175">Coiled coil</keyword>
<feature type="repeat" description="ANK" evidence="3">
    <location>
        <begin position="167"/>
        <end position="199"/>
    </location>
</feature>
<dbReference type="PROSITE" id="PS50088">
    <property type="entry name" value="ANK_REPEAT"/>
    <property type="match status" value="2"/>
</dbReference>
<dbReference type="PANTHER" id="PTHR24198">
    <property type="entry name" value="ANKYRIN REPEAT AND PROTEIN KINASE DOMAIN-CONTAINING PROTEIN"/>
    <property type="match status" value="1"/>
</dbReference>
<feature type="compositionally biased region" description="Low complexity" evidence="5">
    <location>
        <begin position="52"/>
        <end position="64"/>
    </location>
</feature>
<organism evidence="6 7">
    <name type="scientific">Blepharisma stoltei</name>
    <dbReference type="NCBI Taxonomy" id="1481888"/>
    <lineage>
        <taxon>Eukaryota</taxon>
        <taxon>Sar</taxon>
        <taxon>Alveolata</taxon>
        <taxon>Ciliophora</taxon>
        <taxon>Postciliodesmatophora</taxon>
        <taxon>Heterotrichea</taxon>
        <taxon>Heterotrichida</taxon>
        <taxon>Blepharismidae</taxon>
        <taxon>Blepharisma</taxon>
    </lineage>
</organism>
<evidence type="ECO:0000256" key="4">
    <source>
        <dbReference type="SAM" id="Coils"/>
    </source>
</evidence>
<dbReference type="AlphaFoldDB" id="A0AAU9KIM4"/>
<dbReference type="EMBL" id="CAJZBQ010000056">
    <property type="protein sequence ID" value="CAG9333174.1"/>
    <property type="molecule type" value="Genomic_DNA"/>
</dbReference>
<dbReference type="Gene3D" id="1.25.40.20">
    <property type="entry name" value="Ankyrin repeat-containing domain"/>
    <property type="match status" value="1"/>
</dbReference>
<evidence type="ECO:0000256" key="2">
    <source>
        <dbReference type="ARBA" id="ARBA00023043"/>
    </source>
</evidence>
<evidence type="ECO:0000256" key="3">
    <source>
        <dbReference type="PROSITE-ProRule" id="PRU00023"/>
    </source>
</evidence>
<feature type="region of interest" description="Disordered" evidence="5">
    <location>
        <begin position="42"/>
        <end position="66"/>
    </location>
</feature>
<dbReference type="PANTHER" id="PTHR24198:SF165">
    <property type="entry name" value="ANKYRIN REPEAT-CONTAINING PROTEIN-RELATED"/>
    <property type="match status" value="1"/>
</dbReference>
<reference evidence="6" key="1">
    <citation type="submission" date="2021-09" db="EMBL/GenBank/DDBJ databases">
        <authorList>
            <consortium name="AG Swart"/>
            <person name="Singh M."/>
            <person name="Singh A."/>
            <person name="Seah K."/>
            <person name="Emmerich C."/>
        </authorList>
    </citation>
    <scope>NUCLEOTIDE SEQUENCE</scope>
    <source>
        <strain evidence="6">ATCC30299</strain>
    </source>
</reference>
<dbReference type="PROSITE" id="PS50297">
    <property type="entry name" value="ANK_REP_REGION"/>
    <property type="match status" value="2"/>
</dbReference>
<evidence type="ECO:0000313" key="7">
    <source>
        <dbReference type="Proteomes" id="UP001162131"/>
    </source>
</evidence>
<feature type="coiled-coil region" evidence="4">
    <location>
        <begin position="1"/>
        <end position="42"/>
    </location>
</feature>
<proteinExistence type="predicted"/>
<name>A0AAU9KIM4_9CILI</name>
<sequence length="228" mass="25256">MDKKDKIIKQLQERVNELEDINQSLNETIEVLLRRNKELESKLSAESPKHIPSSPSTRPSTTTSEYSQDVLQHIQMDNLSFFQSLISNGLSIDRHFEESGTFLIHEAVKSGAIKILHFLSSRCNVNAVSDDGETPLTLGAELEKHDSICMLLQAGRDKVDLEHKNKQGLTALQIAVKKGNKEIVSLLLEHGADITVTTVLGDSLLRMAQRAGHQEIVLLLANSGASLR</sequence>
<comment type="caution">
    <text evidence="6">The sequence shown here is derived from an EMBL/GenBank/DDBJ whole genome shotgun (WGS) entry which is preliminary data.</text>
</comment>
<gene>
    <name evidence="6" type="ORF">BSTOLATCC_MIC57993</name>
</gene>
<feature type="repeat" description="ANK" evidence="3">
    <location>
        <begin position="200"/>
        <end position="228"/>
    </location>
</feature>
<keyword evidence="2 3" id="KW-0040">ANK repeat</keyword>
<keyword evidence="7" id="KW-1185">Reference proteome</keyword>
<dbReference type="SUPFAM" id="SSF48403">
    <property type="entry name" value="Ankyrin repeat"/>
    <property type="match status" value="1"/>
</dbReference>
<dbReference type="InterPro" id="IPR036770">
    <property type="entry name" value="Ankyrin_rpt-contain_sf"/>
</dbReference>
<protein>
    <submittedName>
        <fullName evidence="6">Uncharacterized protein</fullName>
    </submittedName>
</protein>
<dbReference type="SMART" id="SM00248">
    <property type="entry name" value="ANK"/>
    <property type="match status" value="3"/>
</dbReference>
<dbReference type="Pfam" id="PF12796">
    <property type="entry name" value="Ank_2"/>
    <property type="match status" value="1"/>
</dbReference>
<accession>A0AAU9KIM4</accession>
<evidence type="ECO:0000256" key="1">
    <source>
        <dbReference type="ARBA" id="ARBA00022737"/>
    </source>
</evidence>
<evidence type="ECO:0000256" key="5">
    <source>
        <dbReference type="SAM" id="MobiDB-lite"/>
    </source>
</evidence>
<evidence type="ECO:0000313" key="6">
    <source>
        <dbReference type="EMBL" id="CAG9333174.1"/>
    </source>
</evidence>
<dbReference type="InterPro" id="IPR002110">
    <property type="entry name" value="Ankyrin_rpt"/>
</dbReference>